<dbReference type="Gene3D" id="1.20.5.1200">
    <property type="entry name" value="Alpha-tocopherol transfer"/>
    <property type="match status" value="1"/>
</dbReference>
<dbReference type="Gene3D" id="3.40.525.10">
    <property type="entry name" value="CRAL-TRIO lipid binding domain"/>
    <property type="match status" value="1"/>
</dbReference>
<evidence type="ECO:0000259" key="1">
    <source>
        <dbReference type="PROSITE" id="PS50191"/>
    </source>
</evidence>
<dbReference type="AlphaFoldDB" id="A0AA38MD90"/>
<dbReference type="PANTHER" id="PTHR10174">
    <property type="entry name" value="ALPHA-TOCOPHEROL TRANSFER PROTEIN-RELATED"/>
    <property type="match status" value="1"/>
</dbReference>
<dbReference type="SUPFAM" id="SSF46938">
    <property type="entry name" value="CRAL/TRIO N-terminal domain"/>
    <property type="match status" value="1"/>
</dbReference>
<dbReference type="GO" id="GO:1902936">
    <property type="term" value="F:phosphatidylinositol bisphosphate binding"/>
    <property type="evidence" value="ECO:0007669"/>
    <property type="project" value="TreeGrafter"/>
</dbReference>
<evidence type="ECO:0000313" key="3">
    <source>
        <dbReference type="Proteomes" id="UP001168821"/>
    </source>
</evidence>
<dbReference type="Proteomes" id="UP001168821">
    <property type="component" value="Unassembled WGS sequence"/>
</dbReference>
<dbReference type="PRINTS" id="PR00180">
    <property type="entry name" value="CRETINALDHBP"/>
</dbReference>
<dbReference type="GO" id="GO:0016020">
    <property type="term" value="C:membrane"/>
    <property type="evidence" value="ECO:0007669"/>
    <property type="project" value="TreeGrafter"/>
</dbReference>
<dbReference type="SMART" id="SM00516">
    <property type="entry name" value="SEC14"/>
    <property type="match status" value="1"/>
</dbReference>
<dbReference type="Pfam" id="PF00650">
    <property type="entry name" value="CRAL_TRIO"/>
    <property type="match status" value="1"/>
</dbReference>
<evidence type="ECO:0000313" key="2">
    <source>
        <dbReference type="EMBL" id="KAJ3651831.1"/>
    </source>
</evidence>
<keyword evidence="3" id="KW-1185">Reference proteome</keyword>
<dbReference type="SUPFAM" id="SSF52087">
    <property type="entry name" value="CRAL/TRIO domain"/>
    <property type="match status" value="1"/>
</dbReference>
<dbReference type="EMBL" id="JALNTZ010000005">
    <property type="protein sequence ID" value="KAJ3651831.1"/>
    <property type="molecule type" value="Genomic_DNA"/>
</dbReference>
<dbReference type="InterPro" id="IPR036865">
    <property type="entry name" value="CRAL-TRIO_dom_sf"/>
</dbReference>
<sequence length="301" mass="34531">MPFHLADVQSQYDKDKNLKKEDVEALMNWAKKQAHLPEINELQAILFLQSCYYKNEATKNAIDTFFTTKTQHSELFKGKNPSSPLLKETIDNSLAVILPKKTPKGHTIVFLKLMETSTEKFHFVEHIKIFDMVCMLQLHQEGTSEGYIIVADLKGAVFGHLTRVALAGPGVIKKFLLYLQEAMPLRLKELHFVNTVPFMDKILAMIKPFMKMEIMDMLHLHSNVDGLVKYVPAECLPEDYGGSVESTTILHEKVKRLLSENADFFDWEDKQIVDETKRQKKLDNFKNKGGIQGSFKKLEID</sequence>
<dbReference type="PROSITE" id="PS50191">
    <property type="entry name" value="CRAL_TRIO"/>
    <property type="match status" value="1"/>
</dbReference>
<dbReference type="PANTHER" id="PTHR10174:SF213">
    <property type="entry name" value="CRAL-TRIO DOMAIN-CONTAINING PROTEIN"/>
    <property type="match status" value="1"/>
</dbReference>
<dbReference type="InterPro" id="IPR036273">
    <property type="entry name" value="CRAL/TRIO_N_dom_sf"/>
</dbReference>
<protein>
    <recommendedName>
        <fullName evidence="1">CRAL-TRIO domain-containing protein</fullName>
    </recommendedName>
</protein>
<gene>
    <name evidence="2" type="ORF">Zmor_017839</name>
</gene>
<proteinExistence type="predicted"/>
<dbReference type="InterPro" id="IPR001251">
    <property type="entry name" value="CRAL-TRIO_dom"/>
</dbReference>
<organism evidence="2 3">
    <name type="scientific">Zophobas morio</name>
    <dbReference type="NCBI Taxonomy" id="2755281"/>
    <lineage>
        <taxon>Eukaryota</taxon>
        <taxon>Metazoa</taxon>
        <taxon>Ecdysozoa</taxon>
        <taxon>Arthropoda</taxon>
        <taxon>Hexapoda</taxon>
        <taxon>Insecta</taxon>
        <taxon>Pterygota</taxon>
        <taxon>Neoptera</taxon>
        <taxon>Endopterygota</taxon>
        <taxon>Coleoptera</taxon>
        <taxon>Polyphaga</taxon>
        <taxon>Cucujiformia</taxon>
        <taxon>Tenebrionidae</taxon>
        <taxon>Zophobas</taxon>
    </lineage>
</organism>
<comment type="caution">
    <text evidence="2">The sequence shown here is derived from an EMBL/GenBank/DDBJ whole genome shotgun (WGS) entry which is preliminary data.</text>
</comment>
<reference evidence="2" key="1">
    <citation type="journal article" date="2023" name="G3 (Bethesda)">
        <title>Whole genome assemblies of Zophobas morio and Tenebrio molitor.</title>
        <authorList>
            <person name="Kaur S."/>
            <person name="Stinson S.A."/>
            <person name="diCenzo G.C."/>
        </authorList>
    </citation>
    <scope>NUCLEOTIDE SEQUENCE</scope>
    <source>
        <strain evidence="2">QUZm001</strain>
    </source>
</reference>
<feature type="domain" description="CRAL-TRIO" evidence="1">
    <location>
        <begin position="86"/>
        <end position="248"/>
    </location>
</feature>
<accession>A0AA38MD90</accession>
<name>A0AA38MD90_9CUCU</name>
<dbReference type="CDD" id="cd00170">
    <property type="entry name" value="SEC14"/>
    <property type="match status" value="1"/>
</dbReference>